<dbReference type="EMBL" id="CP068046">
    <property type="protein sequence ID" value="QQR38464.1"/>
    <property type="molecule type" value="Genomic_DNA"/>
</dbReference>
<sequence length="334" mass="35374">MISDGLFDLQVNGYAGVDFNNPSMTPAQFDLALEAMLASGVTQCLPTIITAFPNELAARFAALDRAVRSSRLGSVMVPGYHLEGPFLNAGDGYSGCHPQAAMADPDAALVARIEEGLTRPILLVTLAPERDGAMDFIAAMRRQGKTLAMAHSAAGFAQVRAAADAGLTISTHLGNGLPHTLPKLENTLLAQLSEPRLAACLIADGHHMSPDALTAMIRLKGADKCILVTDAVLGAAAAPGVYTFAGMAVERTATGAMVQPRRTVLAGSTLRLDEAVRNAMRWTGLGAETALAMASRMPRRALAHSMRKYRIDMESGRVRWASDMTPTIERLPAL</sequence>
<reference evidence="5 6" key="1">
    <citation type="submission" date="2021-01" db="EMBL/GenBank/DDBJ databases">
        <title>Genome seq and assembly of Devosia sp. LEGU1.</title>
        <authorList>
            <person name="Chhetri G."/>
        </authorList>
    </citation>
    <scope>NUCLEOTIDE SEQUENCE [LARGE SCALE GENOMIC DNA]</scope>
    <source>
        <strain evidence="5 6">LEGU1</strain>
    </source>
</reference>
<proteinExistence type="inferred from homology"/>
<dbReference type="RefSeq" id="WP_201630863.1">
    <property type="nucleotide sequence ID" value="NZ_CP068046.1"/>
</dbReference>
<dbReference type="PANTHER" id="PTHR11113:SF14">
    <property type="entry name" value="N-ACETYLGLUCOSAMINE-6-PHOSPHATE DEACETYLASE"/>
    <property type="match status" value="1"/>
</dbReference>
<dbReference type="Gene3D" id="3.20.20.140">
    <property type="entry name" value="Metal-dependent hydrolases"/>
    <property type="match status" value="1"/>
</dbReference>
<evidence type="ECO:0000313" key="6">
    <source>
        <dbReference type="Proteomes" id="UP000595857"/>
    </source>
</evidence>
<dbReference type="Proteomes" id="UP000595857">
    <property type="component" value="Chromosome"/>
</dbReference>
<evidence type="ECO:0000256" key="3">
    <source>
        <dbReference type="ARBA" id="ARBA00022801"/>
    </source>
</evidence>
<dbReference type="SUPFAM" id="SSF51556">
    <property type="entry name" value="Metallo-dependent hydrolases"/>
    <property type="match status" value="1"/>
</dbReference>
<keyword evidence="2" id="KW-0479">Metal-binding</keyword>
<evidence type="ECO:0000256" key="2">
    <source>
        <dbReference type="ARBA" id="ARBA00022723"/>
    </source>
</evidence>
<keyword evidence="6" id="KW-1185">Reference proteome</keyword>
<dbReference type="InterPro" id="IPR003764">
    <property type="entry name" value="GlcNAc_6-P_deAcase"/>
</dbReference>
<accession>A0ABX7C2J9</accession>
<dbReference type="InterPro" id="IPR032466">
    <property type="entry name" value="Metal_Hydrolase"/>
</dbReference>
<protein>
    <submittedName>
        <fullName evidence="5">N-acetylglucosamine-6-phosphate deacetylase</fullName>
    </submittedName>
</protein>
<dbReference type="PANTHER" id="PTHR11113">
    <property type="entry name" value="N-ACETYLGLUCOSAMINE-6-PHOSPHATE DEACETYLASE"/>
    <property type="match status" value="1"/>
</dbReference>
<evidence type="ECO:0000256" key="1">
    <source>
        <dbReference type="ARBA" id="ARBA00010716"/>
    </source>
</evidence>
<organism evidence="5 6">
    <name type="scientific">Devosia rhizoryzae</name>
    <dbReference type="NCBI Taxonomy" id="2774137"/>
    <lineage>
        <taxon>Bacteria</taxon>
        <taxon>Pseudomonadati</taxon>
        <taxon>Pseudomonadota</taxon>
        <taxon>Alphaproteobacteria</taxon>
        <taxon>Hyphomicrobiales</taxon>
        <taxon>Devosiaceae</taxon>
        <taxon>Devosia</taxon>
    </lineage>
</organism>
<evidence type="ECO:0000256" key="4">
    <source>
        <dbReference type="PIRNR" id="PIRNR038994"/>
    </source>
</evidence>
<name>A0ABX7C2J9_9HYPH</name>
<dbReference type="PIRSF" id="PIRSF038994">
    <property type="entry name" value="NagA"/>
    <property type="match status" value="1"/>
</dbReference>
<evidence type="ECO:0000313" key="5">
    <source>
        <dbReference type="EMBL" id="QQR38464.1"/>
    </source>
</evidence>
<keyword evidence="4" id="KW-0119">Carbohydrate metabolism</keyword>
<gene>
    <name evidence="5" type="ORF">JI748_11820</name>
</gene>
<comment type="similarity">
    <text evidence="1 4">Belongs to the metallo-dependent hydrolases superfamily. NagA family.</text>
</comment>
<keyword evidence="3 4" id="KW-0378">Hydrolase</keyword>